<organism evidence="1 2">
    <name type="scientific">Orientia tsutsugamushi str. Gilliam</name>
    <dbReference type="NCBI Taxonomy" id="1359184"/>
    <lineage>
        <taxon>Bacteria</taxon>
        <taxon>Pseudomonadati</taxon>
        <taxon>Pseudomonadota</taxon>
        <taxon>Alphaproteobacteria</taxon>
        <taxon>Rickettsiales</taxon>
        <taxon>Rickettsiaceae</taxon>
        <taxon>Rickettsieae</taxon>
        <taxon>Orientia</taxon>
    </lineage>
</organism>
<dbReference type="Proteomes" id="UP000033769">
    <property type="component" value="Unassembled WGS sequence"/>
</dbReference>
<evidence type="ECO:0000313" key="2">
    <source>
        <dbReference type="Proteomes" id="UP000033769"/>
    </source>
</evidence>
<protein>
    <submittedName>
        <fullName evidence="1">Uncharacterized protein</fullName>
    </submittedName>
</protein>
<evidence type="ECO:0000313" key="1">
    <source>
        <dbReference type="EMBL" id="KJV52663.1"/>
    </source>
</evidence>
<comment type="caution">
    <text evidence="1">The sequence shown here is derived from an EMBL/GenBank/DDBJ whole genome shotgun (WGS) entry which is preliminary data.</text>
</comment>
<accession>A0A0F3MA86</accession>
<dbReference type="PATRIC" id="fig|1359184.3.peg.661"/>
<sequence length="38" mass="4663">MYNAKYRELYHIIQDLEINGNKMVYKRADVTQQFPKML</sequence>
<name>A0A0F3MA86_ORITS</name>
<reference evidence="1 2" key="1">
    <citation type="submission" date="2015-02" db="EMBL/GenBank/DDBJ databases">
        <title>Genome Sequencing of Rickettsiales.</title>
        <authorList>
            <person name="Daugherty S.C."/>
            <person name="Su Q."/>
            <person name="Abolude K."/>
            <person name="Beier-Sexton M."/>
            <person name="Carlyon J.A."/>
            <person name="Carter R."/>
            <person name="Day N.P."/>
            <person name="Dumler S.J."/>
            <person name="Dyachenko V."/>
            <person name="Godinez A."/>
            <person name="Kurtti T.J."/>
            <person name="Lichay M."/>
            <person name="Mullins K.E."/>
            <person name="Ott S."/>
            <person name="Pappas-Brown V."/>
            <person name="Paris D.H."/>
            <person name="Patel P."/>
            <person name="Richards A.L."/>
            <person name="Sadzewicz L."/>
            <person name="Sears K."/>
            <person name="Seidman D."/>
            <person name="Sengamalay N."/>
            <person name="Stenos J."/>
            <person name="Tallon L.J."/>
            <person name="Vincent G."/>
            <person name="Fraser C.M."/>
            <person name="Munderloh U."/>
            <person name="Dunning-Hotopp J.C."/>
        </authorList>
    </citation>
    <scope>NUCLEOTIDE SEQUENCE [LARGE SCALE GENOMIC DNA]</scope>
    <source>
        <strain evidence="1 2">Gilliam</strain>
    </source>
</reference>
<proteinExistence type="predicted"/>
<gene>
    <name evidence="1" type="ORF">OTSGILL_1369</name>
</gene>
<dbReference type="EMBL" id="LANO01000019">
    <property type="protein sequence ID" value="KJV52663.1"/>
    <property type="molecule type" value="Genomic_DNA"/>
</dbReference>
<dbReference type="AlphaFoldDB" id="A0A0F3MA86"/>